<feature type="transmembrane region" description="Helical" evidence="2">
    <location>
        <begin position="114"/>
        <end position="136"/>
    </location>
</feature>
<feature type="transmembrane region" description="Helical" evidence="2">
    <location>
        <begin position="72"/>
        <end position="94"/>
    </location>
</feature>
<comment type="caution">
    <text evidence="3">The sequence shown here is derived from an EMBL/GenBank/DDBJ whole genome shotgun (WGS) entry which is preliminary data.</text>
</comment>
<keyword evidence="2" id="KW-1133">Transmembrane helix</keyword>
<feature type="region of interest" description="Disordered" evidence="1">
    <location>
        <begin position="235"/>
        <end position="264"/>
    </location>
</feature>
<dbReference type="Proteomes" id="UP001166674">
    <property type="component" value="Unassembled WGS sequence"/>
</dbReference>
<reference evidence="3" key="1">
    <citation type="submission" date="2020-03" db="EMBL/GenBank/DDBJ databases">
        <title>Studies in the Genomics of Life Span.</title>
        <authorList>
            <person name="Glass D."/>
        </authorList>
    </citation>
    <scope>NUCLEOTIDE SEQUENCE</scope>
    <source>
        <strain evidence="3">SUZIE</strain>
        <tissue evidence="3">Muscle</tissue>
    </source>
</reference>
<dbReference type="AlphaFoldDB" id="A0AA41SXX1"/>
<evidence type="ECO:0000256" key="1">
    <source>
        <dbReference type="SAM" id="MobiDB-lite"/>
    </source>
</evidence>
<dbReference type="EMBL" id="JAATJV010265000">
    <property type="protein sequence ID" value="MBZ3876077.1"/>
    <property type="molecule type" value="Genomic_DNA"/>
</dbReference>
<evidence type="ECO:0000313" key="4">
    <source>
        <dbReference type="Proteomes" id="UP001166674"/>
    </source>
</evidence>
<protein>
    <submittedName>
        <fullName evidence="3">Leukemia NUP98 fusion partner 1</fullName>
    </submittedName>
</protein>
<keyword evidence="2" id="KW-0472">Membrane</keyword>
<feature type="transmembrane region" description="Helical" evidence="2">
    <location>
        <begin position="25"/>
        <end position="51"/>
    </location>
</feature>
<organism evidence="3 4">
    <name type="scientific">Sciurus carolinensis</name>
    <name type="common">Eastern gray squirrel</name>
    <dbReference type="NCBI Taxonomy" id="30640"/>
    <lineage>
        <taxon>Eukaryota</taxon>
        <taxon>Metazoa</taxon>
        <taxon>Chordata</taxon>
        <taxon>Craniata</taxon>
        <taxon>Vertebrata</taxon>
        <taxon>Euteleostomi</taxon>
        <taxon>Mammalia</taxon>
        <taxon>Eutheria</taxon>
        <taxon>Euarchontoglires</taxon>
        <taxon>Glires</taxon>
        <taxon>Rodentia</taxon>
        <taxon>Sciuromorpha</taxon>
        <taxon>Sciuridae</taxon>
        <taxon>Sciurinae</taxon>
        <taxon>Sciurini</taxon>
        <taxon>Sciurus</taxon>
    </lineage>
</organism>
<evidence type="ECO:0000313" key="3">
    <source>
        <dbReference type="EMBL" id="MBZ3876077.1"/>
    </source>
</evidence>
<proteinExistence type="predicted"/>
<dbReference type="Pfam" id="PF15419">
    <property type="entry name" value="LNP1"/>
    <property type="match status" value="1"/>
</dbReference>
<evidence type="ECO:0000256" key="2">
    <source>
        <dbReference type="SAM" id="Phobius"/>
    </source>
</evidence>
<gene>
    <name evidence="3" type="ORF">SUZIE_136135</name>
</gene>
<keyword evidence="4" id="KW-1185">Reference proteome</keyword>
<dbReference type="PANTHER" id="PTHR35667">
    <property type="entry name" value="LEUKEMIA NUP98 FUSION PARTNER 1"/>
    <property type="match status" value="1"/>
</dbReference>
<accession>A0AA41SXX1</accession>
<dbReference type="InterPro" id="IPR029280">
    <property type="entry name" value="LNP1"/>
</dbReference>
<sequence length="264" mass="30255">MAAATCNQICRYCNSELPGSRRQLVLHWLSAISLLTVVGQSGGIIGVRFFAGGPHLIIQKESLWSRLLRWHHFNLYFFFGLLGVANILCSTISSLPVSLTKLMMSNAFLMEVSLWASCGYANIVHSLYIIQILILYPQFPMLPRMTSCDHQPRRHSHEDQKFRNCAHMRYYRKCSVDGSLKESLESKGSSHSKIQEFSESFEQQLCIKTKRSVSLGPESRKERNEKECLRMEIRSRKKLEERRSSAKEEHQEASVTPLVEKGSK</sequence>
<feature type="compositionally biased region" description="Basic and acidic residues" evidence="1">
    <location>
        <begin position="235"/>
        <end position="252"/>
    </location>
</feature>
<dbReference type="PANTHER" id="PTHR35667:SF1">
    <property type="entry name" value="LEUKEMIA NUP98 FUSION PARTNER 1"/>
    <property type="match status" value="1"/>
</dbReference>
<keyword evidence="2" id="KW-0812">Transmembrane</keyword>
<name>A0AA41SXX1_SCICA</name>